<evidence type="ECO:0000256" key="5">
    <source>
        <dbReference type="ARBA" id="ARBA00023136"/>
    </source>
</evidence>
<keyword evidence="5" id="KW-0472">Membrane</keyword>
<evidence type="ECO:0000256" key="2">
    <source>
        <dbReference type="ARBA" id="ARBA00022618"/>
    </source>
</evidence>
<keyword evidence="9" id="KW-1185">Reference proteome</keyword>
<dbReference type="GO" id="GO:0030428">
    <property type="term" value="C:cell septum"/>
    <property type="evidence" value="ECO:0007669"/>
    <property type="project" value="TreeGrafter"/>
</dbReference>
<evidence type="ECO:0000256" key="4">
    <source>
        <dbReference type="ARBA" id="ARBA00022989"/>
    </source>
</evidence>
<keyword evidence="7" id="KW-0175">Coiled coil</keyword>
<evidence type="ECO:0000256" key="3">
    <source>
        <dbReference type="ARBA" id="ARBA00022692"/>
    </source>
</evidence>
<evidence type="ECO:0000313" key="8">
    <source>
        <dbReference type="EMBL" id="TDP58981.1"/>
    </source>
</evidence>
<sequence>MGARQRRKKKFRVNKLRLVLIAVIIVLIVAMGLSIKNVMDLRQEQAQLKQTNSSLKDRKVQLETELKNVNNLNYIEEQARIQLKLIKPGEVLYVLDDDDSGDKDK</sequence>
<name>A0A4R6Q9K4_9FIRM</name>
<evidence type="ECO:0000313" key="9">
    <source>
        <dbReference type="Proteomes" id="UP000295500"/>
    </source>
</evidence>
<evidence type="ECO:0000256" key="6">
    <source>
        <dbReference type="ARBA" id="ARBA00023306"/>
    </source>
</evidence>
<keyword evidence="1" id="KW-1003">Cell membrane</keyword>
<dbReference type="GO" id="GO:0043093">
    <property type="term" value="P:FtsZ-dependent cytokinesis"/>
    <property type="evidence" value="ECO:0007669"/>
    <property type="project" value="TreeGrafter"/>
</dbReference>
<accession>A0A4R6Q9K4</accession>
<gene>
    <name evidence="8" type="ORF">EV211_10551</name>
</gene>
<comment type="caution">
    <text evidence="8">The sequence shown here is derived from an EMBL/GenBank/DDBJ whole genome shotgun (WGS) entry which is preliminary data.</text>
</comment>
<dbReference type="AlphaFoldDB" id="A0A4R6Q9K4"/>
<dbReference type="PANTHER" id="PTHR37485:SF1">
    <property type="entry name" value="CELL DIVISION PROTEIN FTSB"/>
    <property type="match status" value="1"/>
</dbReference>
<keyword evidence="6" id="KW-0131">Cell cycle</keyword>
<proteinExistence type="predicted"/>
<dbReference type="InterPro" id="IPR007060">
    <property type="entry name" value="FtsL/DivIC"/>
</dbReference>
<dbReference type="Pfam" id="PF04977">
    <property type="entry name" value="DivIC"/>
    <property type="match status" value="1"/>
</dbReference>
<dbReference type="InterPro" id="IPR023081">
    <property type="entry name" value="Cell_div_FtsB"/>
</dbReference>
<dbReference type="OrthoDB" id="1779978at2"/>
<organism evidence="8 9">
    <name type="scientific">Aminicella lysinilytica</name>
    <dbReference type="NCBI Taxonomy" id="433323"/>
    <lineage>
        <taxon>Bacteria</taxon>
        <taxon>Bacillati</taxon>
        <taxon>Bacillota</taxon>
        <taxon>Clostridia</taxon>
        <taxon>Peptostreptococcales</taxon>
        <taxon>Anaerovoracaceae</taxon>
        <taxon>Aminicella</taxon>
    </lineage>
</organism>
<dbReference type="PANTHER" id="PTHR37485">
    <property type="entry name" value="CELL DIVISION PROTEIN FTSB"/>
    <property type="match status" value="1"/>
</dbReference>
<evidence type="ECO:0000256" key="1">
    <source>
        <dbReference type="ARBA" id="ARBA00022475"/>
    </source>
</evidence>
<reference evidence="8 9" key="1">
    <citation type="submission" date="2019-03" db="EMBL/GenBank/DDBJ databases">
        <title>Genomic Encyclopedia of Type Strains, Phase IV (KMG-IV): sequencing the most valuable type-strain genomes for metagenomic binning, comparative biology and taxonomic classification.</title>
        <authorList>
            <person name="Goeker M."/>
        </authorList>
    </citation>
    <scope>NUCLEOTIDE SEQUENCE [LARGE SCALE GENOMIC DNA]</scope>
    <source>
        <strain evidence="8 9">DSM 28287</strain>
    </source>
</reference>
<keyword evidence="4" id="KW-1133">Transmembrane helix</keyword>
<dbReference type="RefSeq" id="WP_133527806.1">
    <property type="nucleotide sequence ID" value="NZ_SNXO01000005.1"/>
</dbReference>
<feature type="coiled-coil region" evidence="7">
    <location>
        <begin position="38"/>
        <end position="72"/>
    </location>
</feature>
<protein>
    <submittedName>
        <fullName evidence="8">Cell division protein DivIC</fullName>
    </submittedName>
</protein>
<evidence type="ECO:0000256" key="7">
    <source>
        <dbReference type="SAM" id="Coils"/>
    </source>
</evidence>
<keyword evidence="3" id="KW-0812">Transmembrane</keyword>
<dbReference type="Proteomes" id="UP000295500">
    <property type="component" value="Unassembled WGS sequence"/>
</dbReference>
<keyword evidence="2 8" id="KW-0132">Cell division</keyword>
<dbReference type="EMBL" id="SNXO01000005">
    <property type="protein sequence ID" value="TDP58981.1"/>
    <property type="molecule type" value="Genomic_DNA"/>
</dbReference>